<dbReference type="EMBL" id="PJQL01000242">
    <property type="protein sequence ID" value="RCH97864.1"/>
    <property type="molecule type" value="Genomic_DNA"/>
</dbReference>
<accession>A0A367K6L5</accession>
<protein>
    <submittedName>
        <fullName evidence="1">Uncharacterized protein</fullName>
    </submittedName>
</protein>
<reference evidence="1 2" key="1">
    <citation type="journal article" date="2018" name="G3 (Bethesda)">
        <title>Phylogenetic and Phylogenomic Definition of Rhizopus Species.</title>
        <authorList>
            <person name="Gryganskyi A.P."/>
            <person name="Golan J."/>
            <person name="Dolatabadi S."/>
            <person name="Mondo S."/>
            <person name="Robb S."/>
            <person name="Idnurm A."/>
            <person name="Muszewska A."/>
            <person name="Steczkiewicz K."/>
            <person name="Masonjones S."/>
            <person name="Liao H.L."/>
            <person name="Gajdeczka M.T."/>
            <person name="Anike F."/>
            <person name="Vuek A."/>
            <person name="Anishchenko I.M."/>
            <person name="Voigt K."/>
            <person name="de Hoog G.S."/>
            <person name="Smith M.E."/>
            <person name="Heitman J."/>
            <person name="Vilgalys R."/>
            <person name="Stajich J.E."/>
        </authorList>
    </citation>
    <scope>NUCLEOTIDE SEQUENCE [LARGE SCALE GENOMIC DNA]</scope>
    <source>
        <strain evidence="1 2">CBS 357.93</strain>
    </source>
</reference>
<evidence type="ECO:0000313" key="2">
    <source>
        <dbReference type="Proteomes" id="UP000252139"/>
    </source>
</evidence>
<dbReference type="Proteomes" id="UP000252139">
    <property type="component" value="Unassembled WGS sequence"/>
</dbReference>
<sequence>MTNCSAIENSESMFNYHLVWPLLSLVVKTATLPARYSLFKTGGTILGSSDEIFKADGAVELDGIEFCLLETSGVYKISDSSQMPTKDVQVLEHLSYTDIPADVSQVDKVLNLGNLVWKLNVS</sequence>
<dbReference type="AlphaFoldDB" id="A0A367K6L5"/>
<dbReference type="OrthoDB" id="2267395at2759"/>
<name>A0A367K6L5_RHIAZ</name>
<keyword evidence="2" id="KW-1185">Reference proteome</keyword>
<organism evidence="1 2">
    <name type="scientific">Rhizopus azygosporus</name>
    <name type="common">Rhizopus microsporus var. azygosporus</name>
    <dbReference type="NCBI Taxonomy" id="86630"/>
    <lineage>
        <taxon>Eukaryota</taxon>
        <taxon>Fungi</taxon>
        <taxon>Fungi incertae sedis</taxon>
        <taxon>Mucoromycota</taxon>
        <taxon>Mucoromycotina</taxon>
        <taxon>Mucoromycetes</taxon>
        <taxon>Mucorales</taxon>
        <taxon>Mucorineae</taxon>
        <taxon>Rhizopodaceae</taxon>
        <taxon>Rhizopus</taxon>
    </lineage>
</organism>
<proteinExistence type="predicted"/>
<gene>
    <name evidence="1" type="ORF">CU097_012355</name>
</gene>
<evidence type="ECO:0000313" key="1">
    <source>
        <dbReference type="EMBL" id="RCH97864.1"/>
    </source>
</evidence>
<comment type="caution">
    <text evidence="1">The sequence shown here is derived from an EMBL/GenBank/DDBJ whole genome shotgun (WGS) entry which is preliminary data.</text>
</comment>